<evidence type="ECO:0000313" key="13">
    <source>
        <dbReference type="Proteomes" id="UP000289784"/>
    </source>
</evidence>
<keyword evidence="2" id="KW-0963">Cytoplasm</keyword>
<sequence length="221" mass="24188">MSQLLLVEDDRMLGDAVAAALVQDGWEVTRAADAASARTALVDHGFEAVLLDLGLPQGSGLDVLSAMRQRYDTTPVLIVTARDQLSDRIRGLDAGADDYVVKPFQTDELCARLRAVVRRSQGRVAPQLLWRDIVIDPAARSVSRAGVPVKLGVHEYRTLLALMERRGRVVARDALEALVYGGDGTIESNTIAVYIHQLRRKLGEEIIVTEHGYGYRVGDEA</sequence>
<dbReference type="GO" id="GO:0000976">
    <property type="term" value="F:transcription cis-regulatory region binding"/>
    <property type="evidence" value="ECO:0007669"/>
    <property type="project" value="TreeGrafter"/>
</dbReference>
<dbReference type="PROSITE" id="PS50110">
    <property type="entry name" value="RESPONSE_REGULATORY"/>
    <property type="match status" value="1"/>
</dbReference>
<evidence type="ECO:0000256" key="8">
    <source>
        <dbReference type="PROSITE-ProRule" id="PRU00169"/>
    </source>
</evidence>
<accession>A0A4Q1JR37</accession>
<dbReference type="PANTHER" id="PTHR48111">
    <property type="entry name" value="REGULATOR OF RPOS"/>
    <property type="match status" value="1"/>
</dbReference>
<name>A0A4Q1JR37_9GAMM</name>
<keyword evidence="13" id="KW-1185">Reference proteome</keyword>
<dbReference type="EMBL" id="SAWZ01000014">
    <property type="protein sequence ID" value="RXQ99711.1"/>
    <property type="molecule type" value="Genomic_DNA"/>
</dbReference>
<dbReference type="PROSITE" id="PS51755">
    <property type="entry name" value="OMPR_PHOB"/>
    <property type="match status" value="1"/>
</dbReference>
<keyword evidence="7" id="KW-0804">Transcription</keyword>
<dbReference type="RefSeq" id="WP_129472622.1">
    <property type="nucleotide sequence ID" value="NZ_SAWZ01000014.1"/>
</dbReference>
<evidence type="ECO:0000313" key="12">
    <source>
        <dbReference type="EMBL" id="RXQ99711.1"/>
    </source>
</evidence>
<dbReference type="Gene3D" id="1.10.10.10">
    <property type="entry name" value="Winged helix-like DNA-binding domain superfamily/Winged helix DNA-binding domain"/>
    <property type="match status" value="1"/>
</dbReference>
<dbReference type="AlphaFoldDB" id="A0A4Q1JR37"/>
<dbReference type="Gene3D" id="3.40.50.2300">
    <property type="match status" value="1"/>
</dbReference>
<keyword evidence="3 8" id="KW-0597">Phosphoprotein</keyword>
<dbReference type="PANTHER" id="PTHR48111:SF35">
    <property type="entry name" value="TRANSCRIPTIONAL REGULATORY PROTEIN QSEB"/>
    <property type="match status" value="1"/>
</dbReference>
<dbReference type="Pfam" id="PF00072">
    <property type="entry name" value="Response_reg"/>
    <property type="match status" value="1"/>
</dbReference>
<dbReference type="OrthoDB" id="9802426at2"/>
<dbReference type="Pfam" id="PF00486">
    <property type="entry name" value="Trans_reg_C"/>
    <property type="match status" value="1"/>
</dbReference>
<keyword evidence="5" id="KW-0805">Transcription regulation</keyword>
<protein>
    <submittedName>
        <fullName evidence="12">Response regulator transcription factor</fullName>
    </submittedName>
</protein>
<evidence type="ECO:0000256" key="5">
    <source>
        <dbReference type="ARBA" id="ARBA00023015"/>
    </source>
</evidence>
<dbReference type="GO" id="GO:0006355">
    <property type="term" value="P:regulation of DNA-templated transcription"/>
    <property type="evidence" value="ECO:0007669"/>
    <property type="project" value="InterPro"/>
</dbReference>
<feature type="DNA-binding region" description="OmpR/PhoB-type" evidence="9">
    <location>
        <begin position="125"/>
        <end position="219"/>
    </location>
</feature>
<comment type="subcellular location">
    <subcellularLocation>
        <location evidence="1">Cytoplasm</location>
    </subcellularLocation>
</comment>
<dbReference type="GO" id="GO:0005829">
    <property type="term" value="C:cytosol"/>
    <property type="evidence" value="ECO:0007669"/>
    <property type="project" value="TreeGrafter"/>
</dbReference>
<dbReference type="InterPro" id="IPR011006">
    <property type="entry name" value="CheY-like_superfamily"/>
</dbReference>
<gene>
    <name evidence="12" type="ORF">EPA99_17895</name>
</gene>
<dbReference type="SMART" id="SM00862">
    <property type="entry name" value="Trans_reg_C"/>
    <property type="match status" value="1"/>
</dbReference>
<feature type="domain" description="OmpR/PhoB-type" evidence="11">
    <location>
        <begin position="125"/>
        <end position="219"/>
    </location>
</feature>
<evidence type="ECO:0000256" key="2">
    <source>
        <dbReference type="ARBA" id="ARBA00022490"/>
    </source>
</evidence>
<dbReference type="SUPFAM" id="SSF52172">
    <property type="entry name" value="CheY-like"/>
    <property type="match status" value="1"/>
</dbReference>
<organism evidence="12 13">
    <name type="scientific">Pseudoxanthomonas composti</name>
    <dbReference type="NCBI Taxonomy" id="2137479"/>
    <lineage>
        <taxon>Bacteria</taxon>
        <taxon>Pseudomonadati</taxon>
        <taxon>Pseudomonadota</taxon>
        <taxon>Gammaproteobacteria</taxon>
        <taxon>Lysobacterales</taxon>
        <taxon>Lysobacteraceae</taxon>
        <taxon>Pseudoxanthomonas</taxon>
    </lineage>
</organism>
<dbReference type="InterPro" id="IPR016032">
    <property type="entry name" value="Sig_transdc_resp-reg_C-effctor"/>
</dbReference>
<proteinExistence type="predicted"/>
<dbReference type="GO" id="GO:0000156">
    <property type="term" value="F:phosphorelay response regulator activity"/>
    <property type="evidence" value="ECO:0007669"/>
    <property type="project" value="TreeGrafter"/>
</dbReference>
<dbReference type="InterPro" id="IPR001867">
    <property type="entry name" value="OmpR/PhoB-type_DNA-bd"/>
</dbReference>
<dbReference type="Gene3D" id="6.10.250.690">
    <property type="match status" value="1"/>
</dbReference>
<dbReference type="InterPro" id="IPR036388">
    <property type="entry name" value="WH-like_DNA-bd_sf"/>
</dbReference>
<feature type="domain" description="Response regulatory" evidence="10">
    <location>
        <begin position="3"/>
        <end position="117"/>
    </location>
</feature>
<dbReference type="Proteomes" id="UP000289784">
    <property type="component" value="Unassembled WGS sequence"/>
</dbReference>
<keyword evidence="6 9" id="KW-0238">DNA-binding</keyword>
<dbReference type="GO" id="GO:0032993">
    <property type="term" value="C:protein-DNA complex"/>
    <property type="evidence" value="ECO:0007669"/>
    <property type="project" value="TreeGrafter"/>
</dbReference>
<evidence type="ECO:0000259" key="11">
    <source>
        <dbReference type="PROSITE" id="PS51755"/>
    </source>
</evidence>
<dbReference type="InterPro" id="IPR039420">
    <property type="entry name" value="WalR-like"/>
</dbReference>
<evidence type="ECO:0000256" key="4">
    <source>
        <dbReference type="ARBA" id="ARBA00023012"/>
    </source>
</evidence>
<evidence type="ECO:0000256" key="3">
    <source>
        <dbReference type="ARBA" id="ARBA00022553"/>
    </source>
</evidence>
<dbReference type="CDD" id="cd00383">
    <property type="entry name" value="trans_reg_C"/>
    <property type="match status" value="1"/>
</dbReference>
<evidence type="ECO:0000256" key="1">
    <source>
        <dbReference type="ARBA" id="ARBA00004496"/>
    </source>
</evidence>
<keyword evidence="4" id="KW-0902">Two-component regulatory system</keyword>
<reference evidence="12 13" key="1">
    <citation type="submission" date="2019-01" db="EMBL/GenBank/DDBJ databases">
        <title>Pseudoxanthomonas composti sp. nov., isolated from compost.</title>
        <authorList>
            <person name="Yang G."/>
        </authorList>
    </citation>
    <scope>NUCLEOTIDE SEQUENCE [LARGE SCALE GENOMIC DNA]</scope>
    <source>
        <strain evidence="12 13">GSS15</strain>
    </source>
</reference>
<dbReference type="SUPFAM" id="SSF46894">
    <property type="entry name" value="C-terminal effector domain of the bipartite response regulators"/>
    <property type="match status" value="1"/>
</dbReference>
<feature type="modified residue" description="4-aspartylphosphate" evidence="8">
    <location>
        <position position="52"/>
    </location>
</feature>
<evidence type="ECO:0000256" key="7">
    <source>
        <dbReference type="ARBA" id="ARBA00023163"/>
    </source>
</evidence>
<dbReference type="InterPro" id="IPR001789">
    <property type="entry name" value="Sig_transdc_resp-reg_receiver"/>
</dbReference>
<evidence type="ECO:0000256" key="9">
    <source>
        <dbReference type="PROSITE-ProRule" id="PRU01091"/>
    </source>
</evidence>
<comment type="caution">
    <text evidence="12">The sequence shown here is derived from an EMBL/GenBank/DDBJ whole genome shotgun (WGS) entry which is preliminary data.</text>
</comment>
<evidence type="ECO:0000259" key="10">
    <source>
        <dbReference type="PROSITE" id="PS50110"/>
    </source>
</evidence>
<dbReference type="SMART" id="SM00448">
    <property type="entry name" value="REC"/>
    <property type="match status" value="1"/>
</dbReference>
<evidence type="ECO:0000256" key="6">
    <source>
        <dbReference type="ARBA" id="ARBA00023125"/>
    </source>
</evidence>